<keyword evidence="18" id="KW-1185">Reference proteome</keyword>
<dbReference type="SUPFAM" id="SSF51905">
    <property type="entry name" value="FAD/NAD(P)-binding domain"/>
    <property type="match status" value="1"/>
</dbReference>
<feature type="binding site" evidence="12">
    <location>
        <position position="313"/>
    </location>
    <ligand>
        <name>FAD</name>
        <dbReference type="ChEBI" id="CHEBI:57692"/>
    </ligand>
</feature>
<evidence type="ECO:0000256" key="4">
    <source>
        <dbReference type="ARBA" id="ARBA00022630"/>
    </source>
</evidence>
<keyword evidence="9 14" id="KW-0676">Redox-active center</keyword>
<dbReference type="InterPro" id="IPR050151">
    <property type="entry name" value="Class-I_Pyr_Nuc-Dis_Oxidored"/>
</dbReference>
<evidence type="ECO:0000256" key="8">
    <source>
        <dbReference type="ARBA" id="ARBA00023157"/>
    </source>
</evidence>
<evidence type="ECO:0000256" key="9">
    <source>
        <dbReference type="ARBA" id="ARBA00023284"/>
    </source>
</evidence>
<keyword evidence="7 12" id="KW-0520">NAD</keyword>
<evidence type="ECO:0000256" key="5">
    <source>
        <dbReference type="ARBA" id="ARBA00022827"/>
    </source>
</evidence>
<evidence type="ECO:0000256" key="11">
    <source>
        <dbReference type="PIRSR" id="PIRSR000350-2"/>
    </source>
</evidence>
<dbReference type="EC" id="1.8.1.4" evidence="2 14"/>
<evidence type="ECO:0000256" key="6">
    <source>
        <dbReference type="ARBA" id="ARBA00023002"/>
    </source>
</evidence>
<dbReference type="Proteomes" id="UP000515860">
    <property type="component" value="Chromosome"/>
</dbReference>
<dbReference type="Pfam" id="PF02852">
    <property type="entry name" value="Pyr_redox_dim"/>
    <property type="match status" value="1"/>
</dbReference>
<comment type="cofactor">
    <cofactor evidence="12 14">
        <name>FAD</name>
        <dbReference type="ChEBI" id="CHEBI:57692"/>
    </cofactor>
    <text evidence="12 14">Binds 1 FAD per subunit.</text>
</comment>
<gene>
    <name evidence="17" type="primary">lpdA</name>
    <name evidence="17" type="ORF">H9Q79_06970</name>
</gene>
<dbReference type="InterPro" id="IPR004099">
    <property type="entry name" value="Pyr_nucl-diS_OxRdtase_dimer"/>
</dbReference>
<dbReference type="InterPro" id="IPR023753">
    <property type="entry name" value="FAD/NAD-binding_dom"/>
</dbReference>
<dbReference type="PRINTS" id="PR00368">
    <property type="entry name" value="FADPNR"/>
</dbReference>
<dbReference type="FunFam" id="3.30.390.30:FF:000001">
    <property type="entry name" value="Dihydrolipoyl dehydrogenase"/>
    <property type="match status" value="1"/>
</dbReference>
<dbReference type="InterPro" id="IPR001100">
    <property type="entry name" value="Pyr_nuc-diS_OxRdtase"/>
</dbReference>
<keyword evidence="5 12" id="KW-0274">FAD</keyword>
<comment type="miscellaneous">
    <text evidence="14">The active site is a redox-active disulfide bond.</text>
</comment>
<dbReference type="GO" id="GO:0005737">
    <property type="term" value="C:cytoplasm"/>
    <property type="evidence" value="ECO:0007669"/>
    <property type="project" value="UniProtKB-ARBA"/>
</dbReference>
<evidence type="ECO:0000313" key="18">
    <source>
        <dbReference type="Proteomes" id="UP000515860"/>
    </source>
</evidence>
<dbReference type="InterPro" id="IPR012999">
    <property type="entry name" value="Pyr_OxRdtase_I_AS"/>
</dbReference>
<dbReference type="NCBIfam" id="TIGR01350">
    <property type="entry name" value="lipoamide_DH"/>
    <property type="match status" value="1"/>
</dbReference>
<accession>A0A7G9GGS6</accession>
<feature type="binding site" evidence="12">
    <location>
        <position position="273"/>
    </location>
    <ligand>
        <name>NAD(+)</name>
        <dbReference type="ChEBI" id="CHEBI:57540"/>
    </ligand>
</feature>
<evidence type="ECO:0000256" key="7">
    <source>
        <dbReference type="ARBA" id="ARBA00023027"/>
    </source>
</evidence>
<evidence type="ECO:0000256" key="12">
    <source>
        <dbReference type="PIRSR" id="PIRSR000350-3"/>
    </source>
</evidence>
<feature type="binding site" evidence="12">
    <location>
        <begin position="187"/>
        <end position="194"/>
    </location>
    <ligand>
        <name>NAD(+)</name>
        <dbReference type="ChEBI" id="CHEBI:57540"/>
    </ligand>
</feature>
<dbReference type="PROSITE" id="PS00076">
    <property type="entry name" value="PYRIDINE_REDOX_1"/>
    <property type="match status" value="1"/>
</dbReference>
<keyword evidence="4 14" id="KW-0285">Flavoprotein</keyword>
<evidence type="ECO:0000256" key="2">
    <source>
        <dbReference type="ARBA" id="ARBA00012608"/>
    </source>
</evidence>
<dbReference type="PIRSF" id="PIRSF000350">
    <property type="entry name" value="Mercury_reductase_MerA"/>
    <property type="match status" value="1"/>
</dbReference>
<feature type="binding site" evidence="12">
    <location>
        <position position="210"/>
    </location>
    <ligand>
        <name>NAD(+)</name>
        <dbReference type="ChEBI" id="CHEBI:57540"/>
    </ligand>
</feature>
<evidence type="ECO:0000256" key="10">
    <source>
        <dbReference type="ARBA" id="ARBA00049187"/>
    </source>
</evidence>
<dbReference type="GO" id="GO:0050660">
    <property type="term" value="F:flavin adenine dinucleotide binding"/>
    <property type="evidence" value="ECO:0007669"/>
    <property type="project" value="InterPro"/>
</dbReference>
<dbReference type="PANTHER" id="PTHR22912">
    <property type="entry name" value="DISULFIDE OXIDOREDUCTASE"/>
    <property type="match status" value="1"/>
</dbReference>
<dbReference type="PRINTS" id="PR00411">
    <property type="entry name" value="PNDRDTASEI"/>
</dbReference>
<dbReference type="InterPro" id="IPR006258">
    <property type="entry name" value="Lipoamide_DH"/>
</dbReference>
<feature type="binding site" evidence="12">
    <location>
        <position position="59"/>
    </location>
    <ligand>
        <name>FAD</name>
        <dbReference type="ChEBI" id="CHEBI:57692"/>
    </ligand>
</feature>
<dbReference type="SUPFAM" id="SSF55424">
    <property type="entry name" value="FAD/NAD-linked reductases, dimerisation (C-terminal) domain"/>
    <property type="match status" value="1"/>
</dbReference>
<dbReference type="Pfam" id="PF07992">
    <property type="entry name" value="Pyr_redox_2"/>
    <property type="match status" value="1"/>
</dbReference>
<comment type="catalytic activity">
    <reaction evidence="10 14">
        <text>N(6)-[(R)-dihydrolipoyl]-L-lysyl-[protein] + NAD(+) = N(6)-[(R)-lipoyl]-L-lysyl-[protein] + NADH + H(+)</text>
        <dbReference type="Rhea" id="RHEA:15045"/>
        <dbReference type="Rhea" id="RHEA-COMP:10474"/>
        <dbReference type="Rhea" id="RHEA-COMP:10475"/>
        <dbReference type="ChEBI" id="CHEBI:15378"/>
        <dbReference type="ChEBI" id="CHEBI:57540"/>
        <dbReference type="ChEBI" id="CHEBI:57945"/>
        <dbReference type="ChEBI" id="CHEBI:83099"/>
        <dbReference type="ChEBI" id="CHEBI:83100"/>
        <dbReference type="EC" id="1.8.1.4"/>
    </reaction>
</comment>
<feature type="binding site" evidence="12">
    <location>
        <begin position="149"/>
        <end position="151"/>
    </location>
    <ligand>
        <name>FAD</name>
        <dbReference type="ChEBI" id="CHEBI:57692"/>
    </ligand>
</feature>
<dbReference type="EMBL" id="CP060635">
    <property type="protein sequence ID" value="QNM10008.1"/>
    <property type="molecule type" value="Genomic_DNA"/>
</dbReference>
<feature type="active site" description="Proton acceptor" evidence="11">
    <location>
        <position position="445"/>
    </location>
</feature>
<evidence type="ECO:0000259" key="16">
    <source>
        <dbReference type="Pfam" id="PF07992"/>
    </source>
</evidence>
<dbReference type="KEGG" id="whj:H9Q79_06970"/>
<evidence type="ECO:0000256" key="14">
    <source>
        <dbReference type="RuleBase" id="RU003692"/>
    </source>
</evidence>
<feature type="domain" description="FAD/NAD(P)-binding" evidence="16">
    <location>
        <begin position="13"/>
        <end position="328"/>
    </location>
</feature>
<dbReference type="Gene3D" id="3.50.50.60">
    <property type="entry name" value="FAD/NAD(P)-binding domain"/>
    <property type="match status" value="2"/>
</dbReference>
<evidence type="ECO:0000313" key="17">
    <source>
        <dbReference type="EMBL" id="QNM10008.1"/>
    </source>
</evidence>
<sequence length="468" mass="49720">MITEGTRMASYDYEVAVIGAGPGGYETAIKAAQLGKKTCIVEEKSFGGTCLNVGCIPTKVLIRTANLVSEIRAASEFAVDGVDPAAVSVDMKKLQQRKNGIVKTLTGGVQALLRGNHVAVEKGRAAFVDAHTLDLGDRTITAENMIVATGSKVFMPPFIAIEGESRVITSDEALELDSLPERMAVIGGGVIGVEFAYLFSKLGVKVTVLELMDQILPMVDPEISAMARKSLEKGGVTFRLGAKVKSIRDNHVHFELGGKEEETAADLVLMAVGRVPNTEGLNAERIGLVFDRKAIQTNERLQTNIPNIYAIGDVNGKVMLAHTASHEGMTALTNLCGGYAEVDYDKIPSCIYITPEIASIGLTEEKAKERAGKIKVGRFPLAANGKSMIEGSTEGMAKVILDETTGEILGVHLFGSHVTEMIGEVSAAMAAELTAEEVIGSIHPHPTVNEAVGEAFMAAWLGRAINNV</sequence>
<organism evidence="17 18">
    <name type="scientific">Wansuia hejianensis</name>
    <dbReference type="NCBI Taxonomy" id="2763667"/>
    <lineage>
        <taxon>Bacteria</taxon>
        <taxon>Bacillati</taxon>
        <taxon>Bacillota</taxon>
        <taxon>Clostridia</taxon>
        <taxon>Lachnospirales</taxon>
        <taxon>Lachnospiraceae</taxon>
        <taxon>Wansuia</taxon>
    </lineage>
</organism>
<evidence type="ECO:0000256" key="13">
    <source>
        <dbReference type="PIRSR" id="PIRSR000350-4"/>
    </source>
</evidence>
<keyword evidence="6 14" id="KW-0560">Oxidoreductase</keyword>
<reference evidence="17 18" key="1">
    <citation type="submission" date="2020-08" db="EMBL/GenBank/DDBJ databases">
        <authorList>
            <person name="Liu C."/>
            <person name="Sun Q."/>
        </authorList>
    </citation>
    <scope>NUCLEOTIDE SEQUENCE [LARGE SCALE GENOMIC DNA]</scope>
    <source>
        <strain evidence="17 18">NSJ-29</strain>
    </source>
</reference>
<dbReference type="InterPro" id="IPR016156">
    <property type="entry name" value="FAD/NAD-linked_Rdtase_dimer_sf"/>
</dbReference>
<feature type="disulfide bond" description="Redox-active" evidence="13">
    <location>
        <begin position="50"/>
        <end position="55"/>
    </location>
</feature>
<feature type="domain" description="Pyridine nucleotide-disulphide oxidoreductase dimerisation" evidence="15">
    <location>
        <begin position="347"/>
        <end position="455"/>
    </location>
</feature>
<proteinExistence type="inferred from homology"/>
<protein>
    <recommendedName>
        <fullName evidence="3 14">Dihydrolipoyl dehydrogenase</fullName>
        <ecNumber evidence="2 14">1.8.1.4</ecNumber>
    </recommendedName>
</protein>
<name>A0A7G9GGS6_9FIRM</name>
<dbReference type="GO" id="GO:0006103">
    <property type="term" value="P:2-oxoglutarate metabolic process"/>
    <property type="evidence" value="ECO:0007669"/>
    <property type="project" value="TreeGrafter"/>
</dbReference>
<comment type="similarity">
    <text evidence="1 14">Belongs to the class-I pyridine nucleotide-disulfide oxidoreductase family.</text>
</comment>
<dbReference type="InterPro" id="IPR036188">
    <property type="entry name" value="FAD/NAD-bd_sf"/>
</dbReference>
<feature type="binding site" evidence="12">
    <location>
        <begin position="319"/>
        <end position="322"/>
    </location>
    <ligand>
        <name>FAD</name>
        <dbReference type="ChEBI" id="CHEBI:57692"/>
    </ligand>
</feature>
<evidence type="ECO:0000256" key="1">
    <source>
        <dbReference type="ARBA" id="ARBA00007532"/>
    </source>
</evidence>
<dbReference type="PANTHER" id="PTHR22912:SF151">
    <property type="entry name" value="DIHYDROLIPOYL DEHYDROGENASE, MITOCHONDRIAL"/>
    <property type="match status" value="1"/>
</dbReference>
<keyword evidence="8" id="KW-1015">Disulfide bond</keyword>
<evidence type="ECO:0000256" key="3">
    <source>
        <dbReference type="ARBA" id="ARBA00016961"/>
    </source>
</evidence>
<evidence type="ECO:0000259" key="15">
    <source>
        <dbReference type="Pfam" id="PF02852"/>
    </source>
</evidence>
<dbReference type="AlphaFoldDB" id="A0A7G9GGS6"/>
<dbReference type="Gene3D" id="3.30.390.30">
    <property type="match status" value="1"/>
</dbReference>
<dbReference type="GO" id="GO:0004148">
    <property type="term" value="F:dihydrolipoyl dehydrogenase (NADH) activity"/>
    <property type="evidence" value="ECO:0007669"/>
    <property type="project" value="UniProtKB-EC"/>
</dbReference>
<keyword evidence="12" id="KW-0547">Nucleotide-binding</keyword>